<name>A0A9W6XZR8_9STRA</name>
<accession>A0A9W6XZR8</accession>
<evidence type="ECO:0000256" key="1">
    <source>
        <dbReference type="SAM" id="MobiDB-lite"/>
    </source>
</evidence>
<dbReference type="Proteomes" id="UP001165121">
    <property type="component" value="Unassembled WGS sequence"/>
</dbReference>
<sequence length="201" mass="22241">MMRKKYGRRDTMFDIQQRLSGRVQQPRERLSDYTPSLQSIGFGKRVPEEACVQAFVRGINRITTATQVPKRRYRADRSIDEKVEAQPTKPKTHTEDAVGPINWNKLSLGFGGDDPPTFDTDGKPVGELAKAAKREPLSLAALQAMIYRKTQNRRLATLDGRTEAAAVAVVLGQDAEEDELAVDQASRTTGTTPTPTSTVLL</sequence>
<evidence type="ECO:0000313" key="2">
    <source>
        <dbReference type="EMBL" id="GMF49438.1"/>
    </source>
</evidence>
<evidence type="ECO:0000313" key="3">
    <source>
        <dbReference type="Proteomes" id="UP001165121"/>
    </source>
</evidence>
<organism evidence="2 3">
    <name type="scientific">Phytophthora fragariaefolia</name>
    <dbReference type="NCBI Taxonomy" id="1490495"/>
    <lineage>
        <taxon>Eukaryota</taxon>
        <taxon>Sar</taxon>
        <taxon>Stramenopiles</taxon>
        <taxon>Oomycota</taxon>
        <taxon>Peronosporomycetes</taxon>
        <taxon>Peronosporales</taxon>
        <taxon>Peronosporaceae</taxon>
        <taxon>Phytophthora</taxon>
    </lineage>
</organism>
<feature type="region of interest" description="Disordered" evidence="1">
    <location>
        <begin position="177"/>
        <end position="201"/>
    </location>
</feature>
<reference evidence="2" key="1">
    <citation type="submission" date="2023-04" db="EMBL/GenBank/DDBJ databases">
        <title>Phytophthora fragariaefolia NBRC 109709.</title>
        <authorList>
            <person name="Ichikawa N."/>
            <person name="Sato H."/>
            <person name="Tonouchi N."/>
        </authorList>
    </citation>
    <scope>NUCLEOTIDE SEQUENCE</scope>
    <source>
        <strain evidence="2">NBRC 109709</strain>
    </source>
</reference>
<keyword evidence="3" id="KW-1185">Reference proteome</keyword>
<comment type="caution">
    <text evidence="2">The sequence shown here is derived from an EMBL/GenBank/DDBJ whole genome shotgun (WGS) entry which is preliminary data.</text>
</comment>
<dbReference type="OrthoDB" id="128965at2759"/>
<gene>
    <name evidence="2" type="ORF">Pfra01_001954300</name>
</gene>
<feature type="compositionally biased region" description="Low complexity" evidence="1">
    <location>
        <begin position="188"/>
        <end position="201"/>
    </location>
</feature>
<protein>
    <submittedName>
        <fullName evidence="2">Unnamed protein product</fullName>
    </submittedName>
</protein>
<proteinExistence type="predicted"/>
<dbReference type="AlphaFoldDB" id="A0A9W6XZR8"/>
<dbReference type="EMBL" id="BSXT01002528">
    <property type="protein sequence ID" value="GMF49438.1"/>
    <property type="molecule type" value="Genomic_DNA"/>
</dbReference>